<reference evidence="3 4" key="1">
    <citation type="submission" date="2016-12" db="EMBL/GenBank/DDBJ databases">
        <authorList>
            <person name="Song W.-J."/>
            <person name="Kurnit D.M."/>
        </authorList>
    </citation>
    <scope>NUCLEOTIDE SEQUENCE [LARGE SCALE GENOMIC DNA]</scope>
    <source>
        <strain evidence="3 4">DSM 19599</strain>
    </source>
</reference>
<dbReference type="Proteomes" id="UP000186406">
    <property type="component" value="Unassembled WGS sequence"/>
</dbReference>
<dbReference type="Pfam" id="PF14415">
    <property type="entry name" value="DUF4424"/>
    <property type="match status" value="1"/>
</dbReference>
<accession>A0A1M7ZL98</accession>
<evidence type="ECO:0000313" key="4">
    <source>
        <dbReference type="Proteomes" id="UP000186406"/>
    </source>
</evidence>
<protein>
    <recommendedName>
        <fullName evidence="2">DUF4424 domain-containing protein</fullName>
    </recommendedName>
</protein>
<dbReference type="AlphaFoldDB" id="A0A1M7ZL98"/>
<evidence type="ECO:0000259" key="2">
    <source>
        <dbReference type="Pfam" id="PF14415"/>
    </source>
</evidence>
<keyword evidence="4" id="KW-1185">Reference proteome</keyword>
<dbReference type="RefSeq" id="WP_073629256.1">
    <property type="nucleotide sequence ID" value="NZ_FRXO01000004.1"/>
</dbReference>
<gene>
    <name evidence="3" type="ORF">SAMN02745172_02296</name>
</gene>
<name>A0A1M7ZL98_9HYPH</name>
<evidence type="ECO:0000256" key="1">
    <source>
        <dbReference type="SAM" id="SignalP"/>
    </source>
</evidence>
<keyword evidence="1" id="KW-0732">Signal</keyword>
<organism evidence="3 4">
    <name type="scientific">Pseudoxanthobacter soli DSM 19599</name>
    <dbReference type="NCBI Taxonomy" id="1123029"/>
    <lineage>
        <taxon>Bacteria</taxon>
        <taxon>Pseudomonadati</taxon>
        <taxon>Pseudomonadota</taxon>
        <taxon>Alphaproteobacteria</taxon>
        <taxon>Hyphomicrobiales</taxon>
        <taxon>Segnochrobactraceae</taxon>
        <taxon>Pseudoxanthobacter</taxon>
    </lineage>
</organism>
<proteinExistence type="predicted"/>
<evidence type="ECO:0000313" key="3">
    <source>
        <dbReference type="EMBL" id="SHO65651.1"/>
    </source>
</evidence>
<feature type="domain" description="DUF4424" evidence="2">
    <location>
        <begin position="17"/>
        <end position="322"/>
    </location>
</feature>
<sequence>MWLAVAAGLGLAAPASANDSTAELATGGLRLVQDPDIRMDSEDLFLSMKEIRVRYVFHNTSDQPKTVLVAFPLPPLPAATDGGVAPAMPSWTSETNFLDFSTEVDGKPVDMSLQEKATVLGIDQTDLLKSLGVPLNPNGKATSDALEKVPTDRWRELEERGLVQVWPGSSDSPGELHQQWTLEAIYYWQQTFPPNQDVVVTHRYRPSVGLTSGITFEQQPEAGDYARRFCTDKAFLGGVAKMQAEWKRTQKDGLYPVEARLDYILKTGANWEGTIGNFRLVIDKGTPTGLISTCLDGLRKIGPTQFELVRKDFEPTGDIAILFALPISAVQE</sequence>
<dbReference type="Gene3D" id="2.60.40.3680">
    <property type="match status" value="1"/>
</dbReference>
<dbReference type="EMBL" id="FRXO01000004">
    <property type="protein sequence ID" value="SHO65651.1"/>
    <property type="molecule type" value="Genomic_DNA"/>
</dbReference>
<feature type="signal peptide" evidence="1">
    <location>
        <begin position="1"/>
        <end position="17"/>
    </location>
</feature>
<feature type="chain" id="PRO_5012523169" description="DUF4424 domain-containing protein" evidence="1">
    <location>
        <begin position="18"/>
        <end position="332"/>
    </location>
</feature>
<dbReference type="InterPro" id="IPR025538">
    <property type="entry name" value="DUF4424"/>
</dbReference>
<dbReference type="STRING" id="1123029.SAMN02745172_02296"/>